<proteinExistence type="predicted"/>
<dbReference type="EMBL" id="AMFJ01034162">
    <property type="protein sequence ID" value="EKD30080.1"/>
    <property type="molecule type" value="Genomic_DNA"/>
</dbReference>
<dbReference type="AlphaFoldDB" id="K1XIC5"/>
<gene>
    <name evidence="2" type="ORF">ACD_78C00162G0006</name>
</gene>
<comment type="caution">
    <text evidence="2">The sequence shown here is derived from an EMBL/GenBank/DDBJ whole genome shotgun (WGS) entry which is preliminary data.</text>
</comment>
<reference evidence="2" key="1">
    <citation type="journal article" date="2012" name="Science">
        <title>Fermentation, hydrogen, and sulfur metabolism in multiple uncultivated bacterial phyla.</title>
        <authorList>
            <person name="Wrighton K.C."/>
            <person name="Thomas B.C."/>
            <person name="Sharon I."/>
            <person name="Miller C.S."/>
            <person name="Castelle C.J."/>
            <person name="VerBerkmoes N.C."/>
            <person name="Wilkins M.J."/>
            <person name="Hettich R.L."/>
            <person name="Lipton M.S."/>
            <person name="Williams K.H."/>
            <person name="Long P.E."/>
            <person name="Banfield J.F."/>
        </authorList>
    </citation>
    <scope>NUCLEOTIDE SEQUENCE [LARGE SCALE GENOMIC DNA]</scope>
</reference>
<accession>K1XIC5</accession>
<protein>
    <submittedName>
        <fullName evidence="2">Uncharacterized protein</fullName>
    </submittedName>
</protein>
<feature type="region of interest" description="Disordered" evidence="1">
    <location>
        <begin position="168"/>
        <end position="196"/>
    </location>
</feature>
<evidence type="ECO:0000313" key="2">
    <source>
        <dbReference type="EMBL" id="EKD30080.1"/>
    </source>
</evidence>
<organism evidence="2">
    <name type="scientific">uncultured bacterium</name>
    <name type="common">gcode 4</name>
    <dbReference type="NCBI Taxonomy" id="1234023"/>
    <lineage>
        <taxon>Bacteria</taxon>
        <taxon>environmental samples</taxon>
    </lineage>
</organism>
<sequence>MLQNKSRGNKNEFAELLVSYPQGLVFINEIIKHTKIAKHIAVCATFKQKERFMHSKKIILVGCNTPEVRRIMNLLEDSMMKVGLPILIFTNRREEKEMKSSILALVAVSALQQAMQPIRDTIHRRIILDIVRQKDQAPFANIRQHRRHHSKKSTQAGHTFQMKLKLPRGIHRDGHGRPQIQRLTPARLTRRNGSRK</sequence>
<evidence type="ECO:0000256" key="1">
    <source>
        <dbReference type="SAM" id="MobiDB-lite"/>
    </source>
</evidence>
<name>K1XIC5_9BACT</name>